<feature type="domain" description="DNA/RNA-binding protein Alba-like" evidence="2">
    <location>
        <begin position="30"/>
        <end position="82"/>
    </location>
</feature>
<accession>A0A8T2SYG5</accession>
<dbReference type="PIRSF" id="PIRSF030333">
    <property type="entry name" value="UCP030333_Alba"/>
    <property type="match status" value="1"/>
</dbReference>
<protein>
    <recommendedName>
        <fullName evidence="2">DNA/RNA-binding protein Alba-like domain-containing protein</fullName>
    </recommendedName>
</protein>
<dbReference type="InterPro" id="IPR014560">
    <property type="entry name" value="UCP030333_Alba"/>
</dbReference>
<dbReference type="InterPro" id="IPR036882">
    <property type="entry name" value="Alba-like_dom_sf"/>
</dbReference>
<dbReference type="SUPFAM" id="SSF82704">
    <property type="entry name" value="AlbA-like"/>
    <property type="match status" value="1"/>
</dbReference>
<feature type="region of interest" description="Disordered" evidence="1">
    <location>
        <begin position="1"/>
        <end position="32"/>
    </location>
</feature>
<sequence>MQVPLSTADEKMVPESSDAPAQTTQKKKKNKIQVSSIKRPLFFYVNLAKRYLQQHEEVEMSGIGMAVTTLVTVAQILKNHQLAFEKSIATSIVDQWDDAKGRMVQKAKVIIVLAKTSMFDELIASTTFDEDESEFCEEVD</sequence>
<evidence type="ECO:0000256" key="1">
    <source>
        <dbReference type="SAM" id="MobiDB-lite"/>
    </source>
</evidence>
<evidence type="ECO:0000259" key="2">
    <source>
        <dbReference type="Pfam" id="PF01918"/>
    </source>
</evidence>
<evidence type="ECO:0000313" key="3">
    <source>
        <dbReference type="EMBL" id="KAH7387128.1"/>
    </source>
</evidence>
<dbReference type="Gene3D" id="3.30.110.20">
    <property type="entry name" value="Alba-like domain"/>
    <property type="match status" value="1"/>
</dbReference>
<evidence type="ECO:0000313" key="4">
    <source>
        <dbReference type="Proteomes" id="UP000825935"/>
    </source>
</evidence>
<dbReference type="Proteomes" id="UP000825935">
    <property type="component" value="Chromosome 16"/>
</dbReference>
<proteinExistence type="predicted"/>
<dbReference type="EMBL" id="CM035421">
    <property type="protein sequence ID" value="KAH7387128.1"/>
    <property type="molecule type" value="Genomic_DNA"/>
</dbReference>
<dbReference type="GO" id="GO:0003723">
    <property type="term" value="F:RNA binding"/>
    <property type="evidence" value="ECO:0007669"/>
    <property type="project" value="TreeGrafter"/>
</dbReference>
<dbReference type="PANTHER" id="PTHR31947:SF36">
    <property type="entry name" value="DNA_RNA-BINDING PROTEIN ALBA-LIKE DOMAIN-CONTAINING PROTEIN"/>
    <property type="match status" value="1"/>
</dbReference>
<organism evidence="3 4">
    <name type="scientific">Ceratopteris richardii</name>
    <name type="common">Triangle waterfern</name>
    <dbReference type="NCBI Taxonomy" id="49495"/>
    <lineage>
        <taxon>Eukaryota</taxon>
        <taxon>Viridiplantae</taxon>
        <taxon>Streptophyta</taxon>
        <taxon>Embryophyta</taxon>
        <taxon>Tracheophyta</taxon>
        <taxon>Polypodiopsida</taxon>
        <taxon>Polypodiidae</taxon>
        <taxon>Polypodiales</taxon>
        <taxon>Pteridineae</taxon>
        <taxon>Pteridaceae</taxon>
        <taxon>Parkerioideae</taxon>
        <taxon>Ceratopteris</taxon>
    </lineage>
</organism>
<dbReference type="AlphaFoldDB" id="A0A8T2SYG5"/>
<dbReference type="OrthoDB" id="1699369at2759"/>
<keyword evidence="4" id="KW-1185">Reference proteome</keyword>
<comment type="caution">
    <text evidence="3">The sequence shown here is derived from an EMBL/GenBank/DDBJ whole genome shotgun (WGS) entry which is preliminary data.</text>
</comment>
<dbReference type="PANTHER" id="PTHR31947">
    <property type="entry name" value="DNA/RNA-BINDING PROTEIN ALBA 3"/>
    <property type="match status" value="1"/>
</dbReference>
<name>A0A8T2SYG5_CERRI</name>
<reference evidence="3" key="1">
    <citation type="submission" date="2021-08" db="EMBL/GenBank/DDBJ databases">
        <title>WGS assembly of Ceratopteris richardii.</title>
        <authorList>
            <person name="Marchant D.B."/>
            <person name="Chen G."/>
            <person name="Jenkins J."/>
            <person name="Shu S."/>
            <person name="Leebens-Mack J."/>
            <person name="Grimwood J."/>
            <person name="Schmutz J."/>
            <person name="Soltis P."/>
            <person name="Soltis D."/>
            <person name="Chen Z.-H."/>
        </authorList>
    </citation>
    <scope>NUCLEOTIDE SEQUENCE</scope>
    <source>
        <strain evidence="3">Whitten #5841</strain>
        <tissue evidence="3">Leaf</tissue>
    </source>
</reference>
<dbReference type="GO" id="GO:0005634">
    <property type="term" value="C:nucleus"/>
    <property type="evidence" value="ECO:0007669"/>
    <property type="project" value="TreeGrafter"/>
</dbReference>
<dbReference type="OMA" id="AIMKMNA"/>
<dbReference type="Pfam" id="PF01918">
    <property type="entry name" value="Alba"/>
    <property type="match status" value="1"/>
</dbReference>
<dbReference type="InterPro" id="IPR002775">
    <property type="entry name" value="DNA/RNA-bd_Alba-like"/>
</dbReference>
<gene>
    <name evidence="3" type="ORF">KP509_16G006900</name>
</gene>